<dbReference type="EMBL" id="JAYMYS010000006">
    <property type="protein sequence ID" value="KAK7388245.1"/>
    <property type="molecule type" value="Genomic_DNA"/>
</dbReference>
<dbReference type="AlphaFoldDB" id="A0AAN9XD84"/>
<dbReference type="Gene3D" id="3.30.40.10">
    <property type="entry name" value="Zinc/RING finger domain, C3HC4 (zinc finger)"/>
    <property type="match status" value="1"/>
</dbReference>
<evidence type="ECO:0000256" key="2">
    <source>
        <dbReference type="SAM" id="Phobius"/>
    </source>
</evidence>
<dbReference type="PROSITE" id="PS50089">
    <property type="entry name" value="ZF_RING_2"/>
    <property type="match status" value="1"/>
</dbReference>
<organism evidence="4 5">
    <name type="scientific">Psophocarpus tetragonolobus</name>
    <name type="common">Winged bean</name>
    <name type="synonym">Dolichos tetragonolobus</name>
    <dbReference type="NCBI Taxonomy" id="3891"/>
    <lineage>
        <taxon>Eukaryota</taxon>
        <taxon>Viridiplantae</taxon>
        <taxon>Streptophyta</taxon>
        <taxon>Embryophyta</taxon>
        <taxon>Tracheophyta</taxon>
        <taxon>Spermatophyta</taxon>
        <taxon>Magnoliopsida</taxon>
        <taxon>eudicotyledons</taxon>
        <taxon>Gunneridae</taxon>
        <taxon>Pentapetalae</taxon>
        <taxon>rosids</taxon>
        <taxon>fabids</taxon>
        <taxon>Fabales</taxon>
        <taxon>Fabaceae</taxon>
        <taxon>Papilionoideae</taxon>
        <taxon>50 kb inversion clade</taxon>
        <taxon>NPAAA clade</taxon>
        <taxon>indigoferoid/millettioid clade</taxon>
        <taxon>Phaseoleae</taxon>
        <taxon>Psophocarpus</taxon>
    </lineage>
</organism>
<protein>
    <recommendedName>
        <fullName evidence="3">RING-type domain-containing protein</fullName>
    </recommendedName>
</protein>
<evidence type="ECO:0000259" key="3">
    <source>
        <dbReference type="PROSITE" id="PS50089"/>
    </source>
</evidence>
<feature type="domain" description="RING-type" evidence="3">
    <location>
        <begin position="150"/>
        <end position="192"/>
    </location>
</feature>
<proteinExistence type="predicted"/>
<accession>A0AAN9XD84</accession>
<comment type="caution">
    <text evidence="4">The sequence shown here is derived from an EMBL/GenBank/DDBJ whole genome shotgun (WGS) entry which is preliminary data.</text>
</comment>
<keyword evidence="5" id="KW-1185">Reference proteome</keyword>
<sequence>MVWLRLSLLHWEFIDKYSTPFGLKLGCLAHICLHQPHFVANGLGYSGTGSSQKTSLHKSGENSIPSGEMGDTQGPIIVSAPPWEKTSTSMVYYGLIVVGVAAMSLAVYNLIMVRRSRRGVEGRIKGCQRNLKMVSSFKYKKEGYENDGECTVCLSGFEEGEQVKKLPRCNHCFHAPCIDMWLYSHFDCPICRTPVAHHE</sequence>
<dbReference type="SMART" id="SM00184">
    <property type="entry name" value="RING"/>
    <property type="match status" value="1"/>
</dbReference>
<gene>
    <name evidence="4" type="ORF">VNO78_23056</name>
</gene>
<keyword evidence="1" id="KW-0479">Metal-binding</keyword>
<feature type="transmembrane region" description="Helical" evidence="2">
    <location>
        <begin position="90"/>
        <end position="111"/>
    </location>
</feature>
<keyword evidence="2" id="KW-1133">Transmembrane helix</keyword>
<dbReference type="InterPro" id="IPR001841">
    <property type="entry name" value="Znf_RING"/>
</dbReference>
<dbReference type="GO" id="GO:0008270">
    <property type="term" value="F:zinc ion binding"/>
    <property type="evidence" value="ECO:0007669"/>
    <property type="project" value="UniProtKB-KW"/>
</dbReference>
<evidence type="ECO:0000313" key="5">
    <source>
        <dbReference type="Proteomes" id="UP001386955"/>
    </source>
</evidence>
<keyword evidence="2" id="KW-0472">Membrane</keyword>
<dbReference type="PANTHER" id="PTHR45676">
    <property type="entry name" value="RING-H2 FINGER PROTEIN ATL51-RELATED"/>
    <property type="match status" value="1"/>
</dbReference>
<name>A0AAN9XD84_PSOTE</name>
<keyword evidence="2" id="KW-0812">Transmembrane</keyword>
<keyword evidence="1" id="KW-0863">Zinc-finger</keyword>
<dbReference type="GO" id="GO:0016567">
    <property type="term" value="P:protein ubiquitination"/>
    <property type="evidence" value="ECO:0007669"/>
    <property type="project" value="TreeGrafter"/>
</dbReference>
<evidence type="ECO:0000313" key="4">
    <source>
        <dbReference type="EMBL" id="KAK7388245.1"/>
    </source>
</evidence>
<dbReference type="Proteomes" id="UP001386955">
    <property type="component" value="Unassembled WGS sequence"/>
</dbReference>
<dbReference type="CDD" id="cd16461">
    <property type="entry name" value="RING-H2_EL5-like"/>
    <property type="match status" value="1"/>
</dbReference>
<dbReference type="PANTHER" id="PTHR45676:SF84">
    <property type="entry name" value="RING-TYPE DOMAIN-CONTAINING PROTEIN"/>
    <property type="match status" value="1"/>
</dbReference>
<dbReference type="InterPro" id="IPR013083">
    <property type="entry name" value="Znf_RING/FYVE/PHD"/>
</dbReference>
<dbReference type="Pfam" id="PF13639">
    <property type="entry name" value="zf-RING_2"/>
    <property type="match status" value="1"/>
</dbReference>
<reference evidence="4 5" key="1">
    <citation type="submission" date="2024-01" db="EMBL/GenBank/DDBJ databases">
        <title>The genomes of 5 underutilized Papilionoideae crops provide insights into root nodulation and disease resistanc.</title>
        <authorList>
            <person name="Jiang F."/>
        </authorList>
    </citation>
    <scope>NUCLEOTIDE SEQUENCE [LARGE SCALE GENOMIC DNA]</scope>
    <source>
        <strain evidence="4">DUOXIRENSHENG_FW03</strain>
        <tissue evidence="4">Leaves</tissue>
    </source>
</reference>
<dbReference type="SUPFAM" id="SSF57850">
    <property type="entry name" value="RING/U-box"/>
    <property type="match status" value="1"/>
</dbReference>
<keyword evidence="1" id="KW-0862">Zinc</keyword>
<evidence type="ECO:0000256" key="1">
    <source>
        <dbReference type="PROSITE-ProRule" id="PRU00175"/>
    </source>
</evidence>